<feature type="transmembrane region" description="Helical" evidence="9">
    <location>
        <begin position="20"/>
        <end position="42"/>
    </location>
</feature>
<keyword evidence="9" id="KW-1133">Transmembrane helix</keyword>
<gene>
    <name evidence="11" type="ORF">E1261_16765</name>
</gene>
<feature type="transmembrane region" description="Helical" evidence="9">
    <location>
        <begin position="197"/>
        <end position="214"/>
    </location>
</feature>
<dbReference type="OrthoDB" id="227596at2"/>
<dbReference type="GO" id="GO:0000155">
    <property type="term" value="F:phosphorelay sensor kinase activity"/>
    <property type="evidence" value="ECO:0007669"/>
    <property type="project" value="InterPro"/>
</dbReference>
<dbReference type="GO" id="GO:0016020">
    <property type="term" value="C:membrane"/>
    <property type="evidence" value="ECO:0007669"/>
    <property type="project" value="InterPro"/>
</dbReference>
<dbReference type="InterPro" id="IPR036890">
    <property type="entry name" value="HATPase_C_sf"/>
</dbReference>
<proteinExistence type="predicted"/>
<keyword evidence="8" id="KW-0902">Two-component regulatory system</keyword>
<feature type="transmembrane region" description="Helical" evidence="9">
    <location>
        <begin position="226"/>
        <end position="244"/>
    </location>
</feature>
<feature type="transmembrane region" description="Helical" evidence="9">
    <location>
        <begin position="148"/>
        <end position="166"/>
    </location>
</feature>
<comment type="caution">
    <text evidence="11">The sequence shown here is derived from an EMBL/GenBank/DDBJ whole genome shotgun (WGS) entry which is preliminary data.</text>
</comment>
<evidence type="ECO:0000256" key="5">
    <source>
        <dbReference type="ARBA" id="ARBA00022741"/>
    </source>
</evidence>
<dbReference type="CDD" id="cd16917">
    <property type="entry name" value="HATPase_UhpB-NarQ-NarX-like"/>
    <property type="match status" value="1"/>
</dbReference>
<dbReference type="PANTHER" id="PTHR24421:SF10">
    <property type="entry name" value="NITRATE_NITRITE SENSOR PROTEIN NARQ"/>
    <property type="match status" value="1"/>
</dbReference>
<organism evidence="11 12">
    <name type="scientific">Kribbella albertanoniae</name>
    <dbReference type="NCBI Taxonomy" id="1266829"/>
    <lineage>
        <taxon>Bacteria</taxon>
        <taxon>Bacillati</taxon>
        <taxon>Actinomycetota</taxon>
        <taxon>Actinomycetes</taxon>
        <taxon>Propionibacteriales</taxon>
        <taxon>Kribbellaceae</taxon>
        <taxon>Kribbella</taxon>
    </lineage>
</organism>
<dbReference type="GO" id="GO:0005524">
    <property type="term" value="F:ATP binding"/>
    <property type="evidence" value="ECO:0007669"/>
    <property type="project" value="UniProtKB-KW"/>
</dbReference>
<dbReference type="AlphaFoldDB" id="A0A4R4Q256"/>
<dbReference type="InterPro" id="IPR050482">
    <property type="entry name" value="Sensor_HK_TwoCompSys"/>
</dbReference>
<keyword evidence="9" id="KW-0472">Membrane</keyword>
<feature type="transmembrane region" description="Helical" evidence="9">
    <location>
        <begin position="250"/>
        <end position="270"/>
    </location>
</feature>
<evidence type="ECO:0000256" key="6">
    <source>
        <dbReference type="ARBA" id="ARBA00022777"/>
    </source>
</evidence>
<keyword evidence="9" id="KW-0812">Transmembrane</keyword>
<dbReference type="Pfam" id="PF07730">
    <property type="entry name" value="HisKA_3"/>
    <property type="match status" value="1"/>
</dbReference>
<dbReference type="PANTHER" id="PTHR24421">
    <property type="entry name" value="NITRATE/NITRITE SENSOR PROTEIN NARX-RELATED"/>
    <property type="match status" value="1"/>
</dbReference>
<keyword evidence="5" id="KW-0547">Nucleotide-binding</keyword>
<keyword evidence="12" id="KW-1185">Reference proteome</keyword>
<evidence type="ECO:0000256" key="4">
    <source>
        <dbReference type="ARBA" id="ARBA00022679"/>
    </source>
</evidence>
<keyword evidence="6 11" id="KW-0418">Kinase</keyword>
<dbReference type="Gene3D" id="3.30.565.10">
    <property type="entry name" value="Histidine kinase-like ATPase, C-terminal domain"/>
    <property type="match status" value="1"/>
</dbReference>
<evidence type="ECO:0000313" key="11">
    <source>
        <dbReference type="EMBL" id="TDC29048.1"/>
    </source>
</evidence>
<protein>
    <recommendedName>
        <fullName evidence="2">histidine kinase</fullName>
        <ecNumber evidence="2">2.7.13.3</ecNumber>
    </recommendedName>
</protein>
<dbReference type="InterPro" id="IPR011712">
    <property type="entry name" value="Sig_transdc_His_kin_sub3_dim/P"/>
</dbReference>
<evidence type="ECO:0000313" key="12">
    <source>
        <dbReference type="Proteomes" id="UP000295075"/>
    </source>
</evidence>
<evidence type="ECO:0000256" key="8">
    <source>
        <dbReference type="ARBA" id="ARBA00023012"/>
    </source>
</evidence>
<dbReference type="Gene3D" id="1.20.5.1930">
    <property type="match status" value="1"/>
</dbReference>
<evidence type="ECO:0000256" key="9">
    <source>
        <dbReference type="SAM" id="Phobius"/>
    </source>
</evidence>
<dbReference type="EC" id="2.7.13.3" evidence="2"/>
<feature type="transmembrane region" description="Helical" evidence="9">
    <location>
        <begin position="282"/>
        <end position="307"/>
    </location>
</feature>
<reference evidence="11 12" key="1">
    <citation type="submission" date="2019-03" db="EMBL/GenBank/DDBJ databases">
        <title>Draft genome sequences of novel Actinobacteria.</title>
        <authorList>
            <person name="Sahin N."/>
            <person name="Ay H."/>
            <person name="Saygin H."/>
        </authorList>
    </citation>
    <scope>NUCLEOTIDE SEQUENCE [LARGE SCALE GENOMIC DNA]</scope>
    <source>
        <strain evidence="11 12">JCM 30547</strain>
    </source>
</reference>
<feature type="transmembrane region" description="Helical" evidence="9">
    <location>
        <begin position="112"/>
        <end position="136"/>
    </location>
</feature>
<keyword evidence="3" id="KW-0597">Phosphoprotein</keyword>
<keyword evidence="4" id="KW-0808">Transferase</keyword>
<dbReference type="SUPFAM" id="SSF55874">
    <property type="entry name" value="ATPase domain of HSP90 chaperone/DNA topoisomerase II/histidine kinase"/>
    <property type="match status" value="1"/>
</dbReference>
<keyword evidence="7" id="KW-0067">ATP-binding</keyword>
<comment type="catalytic activity">
    <reaction evidence="1">
        <text>ATP + protein L-histidine = ADP + protein N-phospho-L-histidine.</text>
        <dbReference type="EC" id="2.7.13.3"/>
    </reaction>
</comment>
<evidence type="ECO:0000259" key="10">
    <source>
        <dbReference type="Pfam" id="PF07730"/>
    </source>
</evidence>
<accession>A0A4R4Q256</accession>
<dbReference type="RefSeq" id="WP_132407688.1">
    <property type="nucleotide sequence ID" value="NZ_SMKA01000066.1"/>
</dbReference>
<evidence type="ECO:0000256" key="7">
    <source>
        <dbReference type="ARBA" id="ARBA00022840"/>
    </source>
</evidence>
<evidence type="ECO:0000256" key="1">
    <source>
        <dbReference type="ARBA" id="ARBA00000085"/>
    </source>
</evidence>
<feature type="transmembrane region" description="Helical" evidence="9">
    <location>
        <begin position="48"/>
        <end position="69"/>
    </location>
</feature>
<evidence type="ECO:0000256" key="2">
    <source>
        <dbReference type="ARBA" id="ARBA00012438"/>
    </source>
</evidence>
<dbReference type="Proteomes" id="UP000295075">
    <property type="component" value="Unassembled WGS sequence"/>
</dbReference>
<name>A0A4R4Q256_9ACTN</name>
<sequence>MTDRVSPERARSRRGLAGALGALVVLEVALGLVFSAVAGWGWQEMLDGFVVTNGLMGVTFGLCGAVIAWHRPSNPIGWLFIADGIGHATTTLGGPLMPVLADAGAPLSTQQLVATITLLAWPWSIGLFLPLALLLFPNGRALSPRWRWAALGIIVTAPLFVIEMGASGEPISDGLPTGFLVIPSYAELQPLWTATEIRNLIALLLAISCLVIRFRRADEIGRRQLLWLLLASVIALLFITPWGLIAGTPILVLLAIPLIPISVAVAIVRHQLLDIRLVVSRALTWGLLTLLAIGSYAGLAAILGSLIPSRGGRSAAITVLVALIIAPILPRLQQLVDRALYGDRRDPARIASRVGEQLSAGLPGVVAAIRSGLRFPYTALTVDGTVIAADGTEPQIAVPLDLEYGGTSVAQLMIGLRSGENALSAADRDVLALLAIPLAVAVHATRLSSELQSSREKLVATREEERRRIRRDLHDGLGPTLTGVAFTADAAANLIDTDTSKARDLITTLRTDTRTAIADVRRLVDDLRPPALDDLGLVGALQQRADQLAFRADGASIQVEVAAEGLPALPAALEVAAYRIATEALTNVVRHSSATSAVLALRCGDDLEVEVTDDGPPNGAWRPGVGLHAMRERAAELGGAFEAGPTPTGGRVHARFPLDVS</sequence>
<evidence type="ECO:0000256" key="3">
    <source>
        <dbReference type="ARBA" id="ARBA00022553"/>
    </source>
</evidence>
<feature type="transmembrane region" description="Helical" evidence="9">
    <location>
        <begin position="76"/>
        <end position="100"/>
    </location>
</feature>
<dbReference type="EMBL" id="SMKA01000066">
    <property type="protein sequence ID" value="TDC29048.1"/>
    <property type="molecule type" value="Genomic_DNA"/>
</dbReference>
<dbReference type="GO" id="GO:0046983">
    <property type="term" value="F:protein dimerization activity"/>
    <property type="evidence" value="ECO:0007669"/>
    <property type="project" value="InterPro"/>
</dbReference>
<feature type="domain" description="Signal transduction histidine kinase subgroup 3 dimerisation and phosphoacceptor" evidence="10">
    <location>
        <begin position="465"/>
        <end position="532"/>
    </location>
</feature>